<accession>A0A927AUM2</accession>
<evidence type="ECO:0000313" key="2">
    <source>
        <dbReference type="Proteomes" id="UP000598820"/>
    </source>
</evidence>
<evidence type="ECO:0000313" key="1">
    <source>
        <dbReference type="EMBL" id="MBD2704720.1"/>
    </source>
</evidence>
<name>A0A927AUM2_9BACT</name>
<organism evidence="1 2">
    <name type="scientific">Spirosoma profusum</name>
    <dbReference type="NCBI Taxonomy" id="2771354"/>
    <lineage>
        <taxon>Bacteria</taxon>
        <taxon>Pseudomonadati</taxon>
        <taxon>Bacteroidota</taxon>
        <taxon>Cytophagia</taxon>
        <taxon>Cytophagales</taxon>
        <taxon>Cytophagaceae</taxon>
        <taxon>Spirosoma</taxon>
    </lineage>
</organism>
<proteinExistence type="predicted"/>
<dbReference type="AlphaFoldDB" id="A0A927AUM2"/>
<dbReference type="EMBL" id="JACWZY010000035">
    <property type="protein sequence ID" value="MBD2704720.1"/>
    <property type="molecule type" value="Genomic_DNA"/>
</dbReference>
<gene>
    <name evidence="1" type="ORF">IC229_29060</name>
</gene>
<keyword evidence="2" id="KW-1185">Reference proteome</keyword>
<sequence length="137" mass="15982">MKSIDITNIWEDDDLVMLSFRASNGESSCRLEFYQDDETLLEFARELMSFPKSLDHVVQYETGNWERSGHYLLLDVFCIAPNGTSAMKVVAKSFFNVPSAFDAMFYIQTEPANFNAFGKALKDWKPKTDKRFEWQFY</sequence>
<reference evidence="1" key="1">
    <citation type="submission" date="2020-09" db="EMBL/GenBank/DDBJ databases">
        <authorList>
            <person name="Kim M.K."/>
        </authorList>
    </citation>
    <scope>NUCLEOTIDE SEQUENCE</scope>
    <source>
        <strain evidence="1">BT702</strain>
    </source>
</reference>
<protein>
    <submittedName>
        <fullName evidence="1">Uncharacterized protein</fullName>
    </submittedName>
</protein>
<dbReference type="RefSeq" id="WP_190891538.1">
    <property type="nucleotide sequence ID" value="NZ_JACWZY010000035.1"/>
</dbReference>
<comment type="caution">
    <text evidence="1">The sequence shown here is derived from an EMBL/GenBank/DDBJ whole genome shotgun (WGS) entry which is preliminary data.</text>
</comment>
<dbReference type="Proteomes" id="UP000598820">
    <property type="component" value="Unassembled WGS sequence"/>
</dbReference>